<proteinExistence type="predicted"/>
<organism evidence="1 2">
    <name type="scientific">Anopheles minimus</name>
    <dbReference type="NCBI Taxonomy" id="112268"/>
    <lineage>
        <taxon>Eukaryota</taxon>
        <taxon>Metazoa</taxon>
        <taxon>Ecdysozoa</taxon>
        <taxon>Arthropoda</taxon>
        <taxon>Hexapoda</taxon>
        <taxon>Insecta</taxon>
        <taxon>Pterygota</taxon>
        <taxon>Neoptera</taxon>
        <taxon>Endopterygota</taxon>
        <taxon>Diptera</taxon>
        <taxon>Nematocera</taxon>
        <taxon>Culicoidea</taxon>
        <taxon>Culicidae</taxon>
        <taxon>Anophelinae</taxon>
        <taxon>Anopheles</taxon>
    </lineage>
</organism>
<evidence type="ECO:0000313" key="1">
    <source>
        <dbReference type="EnsemblMetazoa" id="AMIN005973-PB"/>
    </source>
</evidence>
<dbReference type="Proteomes" id="UP000075920">
    <property type="component" value="Unassembled WGS sequence"/>
</dbReference>
<dbReference type="EnsemblMetazoa" id="AMIN005973-RB">
    <property type="protein sequence ID" value="AMIN005973-PB"/>
    <property type="gene ID" value="AMIN005973"/>
</dbReference>
<accession>A0A182W6K8</accession>
<sequence length="66" mass="8021">MSLSSYHRETIPSYARCLNKLTKVFFYNYESHLLRCEHDCSKKDLFISQRAKQENAYHLKNRCQYI</sequence>
<name>A0A182W6K8_9DIPT</name>
<reference evidence="2" key="1">
    <citation type="submission" date="2013-03" db="EMBL/GenBank/DDBJ databases">
        <title>The Genome Sequence of Anopheles minimus MINIMUS1.</title>
        <authorList>
            <consortium name="The Broad Institute Genomics Platform"/>
            <person name="Neafsey D.E."/>
            <person name="Walton C."/>
            <person name="Walker B."/>
            <person name="Young S.K."/>
            <person name="Zeng Q."/>
            <person name="Gargeya S."/>
            <person name="Fitzgerald M."/>
            <person name="Haas B."/>
            <person name="Abouelleil A."/>
            <person name="Allen A.W."/>
            <person name="Alvarado L."/>
            <person name="Arachchi H.M."/>
            <person name="Berlin A.M."/>
            <person name="Chapman S.B."/>
            <person name="Gainer-Dewar J."/>
            <person name="Goldberg J."/>
            <person name="Griggs A."/>
            <person name="Gujja S."/>
            <person name="Hansen M."/>
            <person name="Howarth C."/>
            <person name="Imamovic A."/>
            <person name="Ireland A."/>
            <person name="Larimer J."/>
            <person name="McCowan C."/>
            <person name="Murphy C."/>
            <person name="Pearson M."/>
            <person name="Poon T.W."/>
            <person name="Priest M."/>
            <person name="Roberts A."/>
            <person name="Saif S."/>
            <person name="Shea T."/>
            <person name="Sisk P."/>
            <person name="Sykes S."/>
            <person name="Wortman J."/>
            <person name="Nusbaum C."/>
            <person name="Birren B."/>
        </authorList>
    </citation>
    <scope>NUCLEOTIDE SEQUENCE [LARGE SCALE GENOMIC DNA]</scope>
    <source>
        <strain evidence="2">MINIMUS1</strain>
    </source>
</reference>
<dbReference type="VEuPathDB" id="VectorBase:AMIN005973"/>
<keyword evidence="2" id="KW-1185">Reference proteome</keyword>
<reference evidence="1" key="2">
    <citation type="submission" date="2020-05" db="UniProtKB">
        <authorList>
            <consortium name="EnsemblMetazoa"/>
        </authorList>
    </citation>
    <scope>IDENTIFICATION</scope>
    <source>
        <strain evidence="1">MINIMUS1</strain>
    </source>
</reference>
<evidence type="ECO:0000313" key="2">
    <source>
        <dbReference type="Proteomes" id="UP000075920"/>
    </source>
</evidence>
<protein>
    <submittedName>
        <fullName evidence="1">Uncharacterized protein</fullName>
    </submittedName>
</protein>
<dbReference type="AlphaFoldDB" id="A0A182W6K8"/>